<dbReference type="Proteomes" id="UP000190135">
    <property type="component" value="Unassembled WGS sequence"/>
</dbReference>
<dbReference type="InterPro" id="IPR036188">
    <property type="entry name" value="FAD/NAD-bd_sf"/>
</dbReference>
<dbReference type="InterPro" id="IPR017941">
    <property type="entry name" value="Rieske_2Fe-2S"/>
</dbReference>
<organism evidence="10 11">
    <name type="scientific">Consotaella salsifontis</name>
    <dbReference type="NCBI Taxonomy" id="1365950"/>
    <lineage>
        <taxon>Bacteria</taxon>
        <taxon>Pseudomonadati</taxon>
        <taxon>Pseudomonadota</taxon>
        <taxon>Alphaproteobacteria</taxon>
        <taxon>Hyphomicrobiales</taxon>
        <taxon>Aurantimonadaceae</taxon>
        <taxon>Consotaella</taxon>
    </lineage>
</organism>
<dbReference type="SUPFAM" id="SSF51905">
    <property type="entry name" value="FAD/NAD(P)-binding domain"/>
    <property type="match status" value="1"/>
</dbReference>
<dbReference type="Pfam" id="PF07992">
    <property type="entry name" value="Pyr_redox_2"/>
    <property type="match status" value="1"/>
</dbReference>
<evidence type="ECO:0000256" key="8">
    <source>
        <dbReference type="ARBA" id="ARBA00023014"/>
    </source>
</evidence>
<evidence type="ECO:0000256" key="5">
    <source>
        <dbReference type="ARBA" id="ARBA00022827"/>
    </source>
</evidence>
<dbReference type="PANTHER" id="PTHR43557:SF2">
    <property type="entry name" value="RIESKE DOMAIN-CONTAINING PROTEIN-RELATED"/>
    <property type="match status" value="1"/>
</dbReference>
<accession>A0A1T4SQZ1</accession>
<dbReference type="InterPro" id="IPR036922">
    <property type="entry name" value="Rieske_2Fe-2S_sf"/>
</dbReference>
<keyword evidence="5" id="KW-0274">FAD</keyword>
<dbReference type="PANTHER" id="PTHR43557">
    <property type="entry name" value="APOPTOSIS-INDUCING FACTOR 1"/>
    <property type="match status" value="1"/>
</dbReference>
<keyword evidence="11" id="KW-1185">Reference proteome</keyword>
<dbReference type="OrthoDB" id="7809559at2"/>
<feature type="domain" description="Rieske" evidence="9">
    <location>
        <begin position="13"/>
        <end position="108"/>
    </location>
</feature>
<evidence type="ECO:0000256" key="2">
    <source>
        <dbReference type="ARBA" id="ARBA00022630"/>
    </source>
</evidence>
<keyword evidence="6" id="KW-0560">Oxidoreductase</keyword>
<dbReference type="GO" id="GO:0005737">
    <property type="term" value="C:cytoplasm"/>
    <property type="evidence" value="ECO:0007669"/>
    <property type="project" value="TreeGrafter"/>
</dbReference>
<keyword evidence="4" id="KW-0479">Metal-binding</keyword>
<evidence type="ECO:0000259" key="9">
    <source>
        <dbReference type="PROSITE" id="PS51296"/>
    </source>
</evidence>
<dbReference type="EMBL" id="FUXL01000013">
    <property type="protein sequence ID" value="SKA30576.1"/>
    <property type="molecule type" value="Genomic_DNA"/>
</dbReference>
<reference evidence="10 11" key="1">
    <citation type="submission" date="2017-02" db="EMBL/GenBank/DDBJ databases">
        <authorList>
            <person name="Peterson S.W."/>
        </authorList>
    </citation>
    <scope>NUCLEOTIDE SEQUENCE [LARGE SCALE GENOMIC DNA]</scope>
    <source>
        <strain evidence="10 11">USBA 369</strain>
    </source>
</reference>
<evidence type="ECO:0000313" key="11">
    <source>
        <dbReference type="Proteomes" id="UP000190135"/>
    </source>
</evidence>
<evidence type="ECO:0000256" key="3">
    <source>
        <dbReference type="ARBA" id="ARBA00022714"/>
    </source>
</evidence>
<dbReference type="PRINTS" id="PR00368">
    <property type="entry name" value="FADPNR"/>
</dbReference>
<proteinExistence type="predicted"/>
<dbReference type="GO" id="GO:0046872">
    <property type="term" value="F:metal ion binding"/>
    <property type="evidence" value="ECO:0007669"/>
    <property type="project" value="UniProtKB-KW"/>
</dbReference>
<keyword evidence="2" id="KW-0285">Flavoprotein</keyword>
<gene>
    <name evidence="10" type="ORF">SAMN05428963_11334</name>
</gene>
<evidence type="ECO:0000256" key="4">
    <source>
        <dbReference type="ARBA" id="ARBA00022723"/>
    </source>
</evidence>
<keyword evidence="8" id="KW-0411">Iron-sulfur</keyword>
<dbReference type="GO" id="GO:0016651">
    <property type="term" value="F:oxidoreductase activity, acting on NAD(P)H"/>
    <property type="evidence" value="ECO:0007669"/>
    <property type="project" value="TreeGrafter"/>
</dbReference>
<dbReference type="PROSITE" id="PS51296">
    <property type="entry name" value="RIESKE"/>
    <property type="match status" value="1"/>
</dbReference>
<dbReference type="RefSeq" id="WP_078709537.1">
    <property type="nucleotide sequence ID" value="NZ_FUXL01000013.1"/>
</dbReference>
<dbReference type="PRINTS" id="PR00411">
    <property type="entry name" value="PNDRDTASEI"/>
</dbReference>
<dbReference type="STRING" id="1365950.SAMN05428963_11334"/>
<evidence type="ECO:0000256" key="6">
    <source>
        <dbReference type="ARBA" id="ARBA00023002"/>
    </source>
</evidence>
<dbReference type="GO" id="GO:0051537">
    <property type="term" value="F:2 iron, 2 sulfur cluster binding"/>
    <property type="evidence" value="ECO:0007669"/>
    <property type="project" value="UniProtKB-KW"/>
</dbReference>
<comment type="cofactor">
    <cofactor evidence="1">
        <name>FAD</name>
        <dbReference type="ChEBI" id="CHEBI:57692"/>
    </cofactor>
</comment>
<dbReference type="InterPro" id="IPR023753">
    <property type="entry name" value="FAD/NAD-binding_dom"/>
</dbReference>
<dbReference type="Pfam" id="PF00355">
    <property type="entry name" value="Rieske"/>
    <property type="match status" value="1"/>
</dbReference>
<dbReference type="AlphaFoldDB" id="A0A1T4SQZ1"/>
<dbReference type="Gene3D" id="3.30.390.30">
    <property type="match status" value="1"/>
</dbReference>
<protein>
    <submittedName>
        <fullName evidence="10">Rieske [2Fe-2S] domain-containing protein</fullName>
    </submittedName>
</protein>
<evidence type="ECO:0000256" key="1">
    <source>
        <dbReference type="ARBA" id="ARBA00001974"/>
    </source>
</evidence>
<dbReference type="SUPFAM" id="SSF50022">
    <property type="entry name" value="ISP domain"/>
    <property type="match status" value="1"/>
</dbReference>
<name>A0A1T4SQZ1_9HYPH</name>
<keyword evidence="3" id="KW-0001">2Fe-2S</keyword>
<sequence>MSAKADDQRPDLAMGVASEAIPEGAILAGTVNEEPVVVARKGGHLFALSGKCTHLGAPLEKGILVGGELRCPWHHARFCLKRGAAKNAPALLPLASYEVSEVEGVVRVFAKRPLDSSEPESQGPGRVVIVGGGAAGHACADILARAGHGASVTIISSDADAPYDRTFCSKQFLAGKKEREDAMLPVMGLGNGPKPALRLKSTVARIDLGARAVILEGGEHVPFDSLVLATGAEPKRPELPGATSQNAFVLRSLSDAEAIIEKAGSAKSVAILGASFIGLEVAASMISRGLAVHVVAPGKVSFEKVMGAGVGGYVRDLHEKKGVVFHLGSKAESFDGGTLTLDDGSTIEADFVVFGVGVSPRIELAKQAGLAIASKEEGGGVKVDAELKTSAPGVYAVGDIASYPDARLGRRIRVEHWVHAERQGQHVARVLLGEAEHFNETPFFWTAHHGTSLRYVGHGDDVAEVRIDGSLEAGEFAAEIVEGERVSALVTLKRDRQALEREAEWDHAATLASGKS</sequence>
<keyword evidence="7" id="KW-0408">Iron</keyword>
<dbReference type="Gene3D" id="3.50.50.60">
    <property type="entry name" value="FAD/NAD(P)-binding domain"/>
    <property type="match status" value="2"/>
</dbReference>
<dbReference type="Gene3D" id="2.102.10.10">
    <property type="entry name" value="Rieske [2Fe-2S] iron-sulphur domain"/>
    <property type="match status" value="1"/>
</dbReference>
<evidence type="ECO:0000256" key="7">
    <source>
        <dbReference type="ARBA" id="ARBA00023004"/>
    </source>
</evidence>
<dbReference type="SUPFAM" id="SSF55424">
    <property type="entry name" value="FAD/NAD-linked reductases, dimerisation (C-terminal) domain"/>
    <property type="match status" value="1"/>
</dbReference>
<evidence type="ECO:0000313" key="10">
    <source>
        <dbReference type="EMBL" id="SKA30576.1"/>
    </source>
</evidence>
<dbReference type="InterPro" id="IPR016156">
    <property type="entry name" value="FAD/NAD-linked_Rdtase_dimer_sf"/>
</dbReference>
<dbReference type="InterPro" id="IPR050446">
    <property type="entry name" value="FAD-oxidoreductase/Apoptosis"/>
</dbReference>